<accession>A0ABT8LBL8</accession>
<dbReference type="Proteomes" id="UP001172083">
    <property type="component" value="Unassembled WGS sequence"/>
</dbReference>
<comment type="function">
    <text evidence="4">Has an important function as a repair enzyme for proteins that have been inactivated by oxidation. Catalyzes the reversible oxidation-reduction of methionine sulfoxide in proteins to methionine.</text>
</comment>
<name>A0ABT8LBL8_9BACT</name>
<dbReference type="Gene3D" id="3.30.1060.10">
    <property type="entry name" value="Peptide methionine sulphoxide reductase MsrA"/>
    <property type="match status" value="1"/>
</dbReference>
<dbReference type="SUPFAM" id="SSF55068">
    <property type="entry name" value="Peptide methionine sulfoxide reductase"/>
    <property type="match status" value="1"/>
</dbReference>
<comment type="caution">
    <text evidence="6">The sequence shown here is derived from an EMBL/GenBank/DDBJ whole genome shotgun (WGS) entry which is preliminary data.</text>
</comment>
<protein>
    <recommendedName>
        <fullName evidence="4">Peptide methionine sulfoxide reductase MsrA</fullName>
        <shortName evidence="4">Protein-methionine-S-oxide reductase</shortName>
        <ecNumber evidence="4">1.8.4.11</ecNumber>
    </recommendedName>
    <alternativeName>
        <fullName evidence="4">Peptide-methionine (S)-S-oxide reductase</fullName>
        <shortName evidence="4">Peptide Met(O) reductase</shortName>
    </alternativeName>
</protein>
<comment type="similarity">
    <text evidence="4">Belongs to the MsrA Met sulfoxide reductase family.</text>
</comment>
<evidence type="ECO:0000313" key="6">
    <source>
        <dbReference type="EMBL" id="MDN5214591.1"/>
    </source>
</evidence>
<evidence type="ECO:0000256" key="1">
    <source>
        <dbReference type="ARBA" id="ARBA00023002"/>
    </source>
</evidence>
<comment type="catalytic activity">
    <reaction evidence="3 4">
        <text>[thioredoxin]-disulfide + L-methionine + H2O = L-methionine (S)-S-oxide + [thioredoxin]-dithiol</text>
        <dbReference type="Rhea" id="RHEA:19993"/>
        <dbReference type="Rhea" id="RHEA-COMP:10698"/>
        <dbReference type="Rhea" id="RHEA-COMP:10700"/>
        <dbReference type="ChEBI" id="CHEBI:15377"/>
        <dbReference type="ChEBI" id="CHEBI:29950"/>
        <dbReference type="ChEBI" id="CHEBI:50058"/>
        <dbReference type="ChEBI" id="CHEBI:57844"/>
        <dbReference type="ChEBI" id="CHEBI:58772"/>
        <dbReference type="EC" id="1.8.4.11"/>
    </reaction>
</comment>
<dbReference type="Pfam" id="PF01625">
    <property type="entry name" value="PMSR"/>
    <property type="match status" value="1"/>
</dbReference>
<feature type="active site" evidence="4">
    <location>
        <position position="10"/>
    </location>
</feature>
<evidence type="ECO:0000256" key="3">
    <source>
        <dbReference type="ARBA" id="ARBA00048782"/>
    </source>
</evidence>
<dbReference type="GO" id="GO:0008113">
    <property type="term" value="F:peptide-methionine (S)-S-oxide reductase activity"/>
    <property type="evidence" value="ECO:0007669"/>
    <property type="project" value="UniProtKB-EC"/>
</dbReference>
<dbReference type="EC" id="1.8.4.11" evidence="4"/>
<dbReference type="InterPro" id="IPR036509">
    <property type="entry name" value="Met_Sox_Rdtase_MsrA_sf"/>
</dbReference>
<reference evidence="6" key="1">
    <citation type="submission" date="2023-06" db="EMBL/GenBank/DDBJ databases">
        <title>Genomic of Agaribacillus aureum.</title>
        <authorList>
            <person name="Wang G."/>
        </authorList>
    </citation>
    <scope>NUCLEOTIDE SEQUENCE</scope>
    <source>
        <strain evidence="6">BMA12</strain>
    </source>
</reference>
<evidence type="ECO:0000313" key="7">
    <source>
        <dbReference type="Proteomes" id="UP001172083"/>
    </source>
</evidence>
<comment type="catalytic activity">
    <reaction evidence="2 4">
        <text>L-methionyl-[protein] + [thioredoxin]-disulfide + H2O = L-methionyl-(S)-S-oxide-[protein] + [thioredoxin]-dithiol</text>
        <dbReference type="Rhea" id="RHEA:14217"/>
        <dbReference type="Rhea" id="RHEA-COMP:10698"/>
        <dbReference type="Rhea" id="RHEA-COMP:10700"/>
        <dbReference type="Rhea" id="RHEA-COMP:12313"/>
        <dbReference type="Rhea" id="RHEA-COMP:12315"/>
        <dbReference type="ChEBI" id="CHEBI:15377"/>
        <dbReference type="ChEBI" id="CHEBI:16044"/>
        <dbReference type="ChEBI" id="CHEBI:29950"/>
        <dbReference type="ChEBI" id="CHEBI:44120"/>
        <dbReference type="ChEBI" id="CHEBI:50058"/>
        <dbReference type="EC" id="1.8.4.11"/>
    </reaction>
</comment>
<organism evidence="6 7">
    <name type="scientific">Agaribacillus aureus</name>
    <dbReference type="NCBI Taxonomy" id="3051825"/>
    <lineage>
        <taxon>Bacteria</taxon>
        <taxon>Pseudomonadati</taxon>
        <taxon>Bacteroidota</taxon>
        <taxon>Cytophagia</taxon>
        <taxon>Cytophagales</taxon>
        <taxon>Splendidivirgaceae</taxon>
        <taxon>Agaribacillus</taxon>
    </lineage>
</organism>
<proteinExistence type="inferred from homology"/>
<evidence type="ECO:0000256" key="2">
    <source>
        <dbReference type="ARBA" id="ARBA00047806"/>
    </source>
</evidence>
<evidence type="ECO:0000259" key="5">
    <source>
        <dbReference type="Pfam" id="PF01625"/>
    </source>
</evidence>
<feature type="domain" description="Peptide methionine sulphoxide reductase MsrA" evidence="5">
    <location>
        <begin position="3"/>
        <end position="155"/>
    </location>
</feature>
<dbReference type="HAMAP" id="MF_01401">
    <property type="entry name" value="MsrA"/>
    <property type="match status" value="1"/>
</dbReference>
<keyword evidence="7" id="KW-1185">Reference proteome</keyword>
<dbReference type="EMBL" id="JAUJEB010000005">
    <property type="protein sequence ID" value="MDN5214591.1"/>
    <property type="molecule type" value="Genomic_DNA"/>
</dbReference>
<gene>
    <name evidence="4 6" type="primary">msrA</name>
    <name evidence="6" type="ORF">QQ020_21100</name>
</gene>
<evidence type="ECO:0000256" key="4">
    <source>
        <dbReference type="HAMAP-Rule" id="MF_01401"/>
    </source>
</evidence>
<dbReference type="RefSeq" id="WP_346759930.1">
    <property type="nucleotide sequence ID" value="NZ_JAUJEB010000005.1"/>
</dbReference>
<dbReference type="PANTHER" id="PTHR43774">
    <property type="entry name" value="PEPTIDE METHIONINE SULFOXIDE REDUCTASE"/>
    <property type="match status" value="1"/>
</dbReference>
<keyword evidence="1 4" id="KW-0560">Oxidoreductase</keyword>
<dbReference type="InterPro" id="IPR002569">
    <property type="entry name" value="Met_Sox_Rdtase_MsrA_dom"/>
</dbReference>
<dbReference type="NCBIfam" id="TIGR00401">
    <property type="entry name" value="msrA"/>
    <property type="match status" value="1"/>
</dbReference>
<dbReference type="PANTHER" id="PTHR43774:SF1">
    <property type="entry name" value="PEPTIDE METHIONINE SULFOXIDE REDUCTASE MSRA 2"/>
    <property type="match status" value="1"/>
</dbReference>
<sequence length="175" mass="19754">MEKATFGGGCFWCVEAVFQRLNGVTSVISGYAGGTVKDPTYREICGGRTGHAEVVQLTFDPEVISYEELLEVFWKTHDPTTLNRQGADVGTQYRSVIFYHNDHQKKLAEHYKAKLDAAAIFDKPIVTEITELPTFYKAEENHQNYFNDNPNQPYCSVVIGPKVEKLKNLFAAKLK</sequence>